<dbReference type="Pfam" id="PF11984">
    <property type="entry name" value="DUF3485"/>
    <property type="match status" value="1"/>
</dbReference>
<evidence type="ECO:0000256" key="1">
    <source>
        <dbReference type="SAM" id="SignalP"/>
    </source>
</evidence>
<dbReference type="Proteomes" id="UP001379945">
    <property type="component" value="Unassembled WGS sequence"/>
</dbReference>
<proteinExistence type="predicted"/>
<dbReference type="RefSeq" id="WP_341397960.1">
    <property type="nucleotide sequence ID" value="NZ_JBBUTI010000003.1"/>
</dbReference>
<evidence type="ECO:0000313" key="4">
    <source>
        <dbReference type="Proteomes" id="UP001379945"/>
    </source>
</evidence>
<dbReference type="InterPro" id="IPR054653">
    <property type="entry name" value="EpsI_type_B_pred"/>
</dbReference>
<dbReference type="NCBIfam" id="TIGR02914">
    <property type="entry name" value="EpsI_fam"/>
    <property type="match status" value="1"/>
</dbReference>
<accession>A0ABU9C4Y6</accession>
<gene>
    <name evidence="3" type="primary">epsI</name>
    <name evidence="3" type="ORF">AACH00_04880</name>
</gene>
<comment type="caution">
    <text evidence="3">The sequence shown here is derived from an EMBL/GenBank/DDBJ whole genome shotgun (WGS) entry which is preliminary data.</text>
</comment>
<dbReference type="EMBL" id="JBBUTI010000003">
    <property type="protein sequence ID" value="MEK8045677.1"/>
    <property type="molecule type" value="Genomic_DNA"/>
</dbReference>
<feature type="domain" description="Methanolan biosynthesis EpsI" evidence="2">
    <location>
        <begin position="11"/>
        <end position="217"/>
    </location>
</feature>
<name>A0ABU9C4Y6_9BURK</name>
<evidence type="ECO:0000259" key="2">
    <source>
        <dbReference type="Pfam" id="PF11984"/>
    </source>
</evidence>
<dbReference type="NCBIfam" id="NF045609">
    <property type="entry name" value="EpsI_type_B"/>
    <property type="match status" value="1"/>
</dbReference>
<dbReference type="InterPro" id="IPR014263">
    <property type="entry name" value="Methanolan_biosynth_EpsI"/>
</dbReference>
<keyword evidence="1" id="KW-0732">Signal</keyword>
<organism evidence="3 4">
    <name type="scientific">Ideonella margarita</name>
    <dbReference type="NCBI Taxonomy" id="2984191"/>
    <lineage>
        <taxon>Bacteria</taxon>
        <taxon>Pseudomonadati</taxon>
        <taxon>Pseudomonadota</taxon>
        <taxon>Betaproteobacteria</taxon>
        <taxon>Burkholderiales</taxon>
        <taxon>Sphaerotilaceae</taxon>
        <taxon>Ideonella</taxon>
    </lineage>
</organism>
<feature type="chain" id="PRO_5047496491" evidence="1">
    <location>
        <begin position="23"/>
        <end position="245"/>
    </location>
</feature>
<keyword evidence="4" id="KW-1185">Reference proteome</keyword>
<feature type="signal peptide" evidence="1">
    <location>
        <begin position="1"/>
        <end position="22"/>
    </location>
</feature>
<sequence>MNKPLDRRAALASLFMLAGAGAAYRLTPRTYLADTDGAFKLEATVPAAFGEWEVVRAAALVVNPQSQALLNRLYTDVLSRTYVSAQSGVQIMLSIAYGRDQSDATVLHRPEVCYPAQGFQILSNSRDNIADAGRQLPVRRLVSKLGARIEPITYWMVIGETVATTSKEQKLAQLRKGFEGVIPDGFLMRISSIGGDAGAAFRAHDTFIQDLHRALPSSMVSRMFGQPKPMGLAREVGGAGAEGRG</sequence>
<reference evidence="3 4" key="1">
    <citation type="submission" date="2024-04" db="EMBL/GenBank/DDBJ databases">
        <title>Novel species of the genus Ideonella isolated from streams.</title>
        <authorList>
            <person name="Lu H."/>
        </authorList>
    </citation>
    <scope>NUCLEOTIDE SEQUENCE [LARGE SCALE GENOMIC DNA]</scope>
    <source>
        <strain evidence="3 4">LYT19W</strain>
    </source>
</reference>
<evidence type="ECO:0000313" key="3">
    <source>
        <dbReference type="EMBL" id="MEK8045677.1"/>
    </source>
</evidence>
<protein>
    <submittedName>
        <fullName evidence="3">Exosortase-associated protein EpsI, B-type</fullName>
    </submittedName>
</protein>